<gene>
    <name evidence="2" type="ORF">ET996_06680</name>
</gene>
<evidence type="ECO:0000256" key="1">
    <source>
        <dbReference type="SAM" id="MobiDB-lite"/>
    </source>
</evidence>
<evidence type="ECO:0000313" key="3">
    <source>
        <dbReference type="Proteomes" id="UP000291933"/>
    </source>
</evidence>
<keyword evidence="3" id="KW-1185">Reference proteome</keyword>
<evidence type="ECO:0000313" key="2">
    <source>
        <dbReference type="EMBL" id="TBT95198.1"/>
    </source>
</evidence>
<organism evidence="2 3">
    <name type="scientific">Propioniciclava tarda</name>
    <dbReference type="NCBI Taxonomy" id="433330"/>
    <lineage>
        <taxon>Bacteria</taxon>
        <taxon>Bacillati</taxon>
        <taxon>Actinomycetota</taxon>
        <taxon>Actinomycetes</taxon>
        <taxon>Propionibacteriales</taxon>
        <taxon>Propionibacteriaceae</taxon>
        <taxon>Propioniciclava</taxon>
    </lineage>
</organism>
<feature type="compositionally biased region" description="Pro residues" evidence="1">
    <location>
        <begin position="89"/>
        <end position="99"/>
    </location>
</feature>
<feature type="region of interest" description="Disordered" evidence="1">
    <location>
        <begin position="87"/>
        <end position="116"/>
    </location>
</feature>
<dbReference type="RefSeq" id="WP_131171785.1">
    <property type="nucleotide sequence ID" value="NZ_FXTL01000005.1"/>
</dbReference>
<accession>A0A4Q9KL56</accession>
<protein>
    <submittedName>
        <fullName evidence="2">Uncharacterized protein</fullName>
    </submittedName>
</protein>
<proteinExistence type="predicted"/>
<reference evidence="2 3" key="1">
    <citation type="submission" date="2019-01" db="EMBL/GenBank/DDBJ databases">
        <title>Lactibacter flavus gen. nov., sp. nov., a novel bacterium of the family Propionibacteriaceae isolated from raw milk and dairy products.</title>
        <authorList>
            <person name="Huptas C."/>
            <person name="Wenning M."/>
            <person name="Breitenwieser F."/>
            <person name="Doll E."/>
            <person name="Von Neubeck M."/>
            <person name="Busse H.-J."/>
            <person name="Scherer S."/>
        </authorList>
    </citation>
    <scope>NUCLEOTIDE SEQUENCE [LARGE SCALE GENOMIC DNA]</scope>
    <source>
        <strain evidence="2 3">DSM 22130</strain>
    </source>
</reference>
<dbReference type="Proteomes" id="UP000291933">
    <property type="component" value="Unassembled WGS sequence"/>
</dbReference>
<comment type="caution">
    <text evidence="2">The sequence shown here is derived from an EMBL/GenBank/DDBJ whole genome shotgun (WGS) entry which is preliminary data.</text>
</comment>
<dbReference type="EMBL" id="SDMR01000006">
    <property type="protein sequence ID" value="TBT95198.1"/>
    <property type="molecule type" value="Genomic_DNA"/>
</dbReference>
<name>A0A4Q9KL56_PROTD</name>
<sequence>MEGGWTLPVNDCLVLREVSAPAGYVTRSAPLMVCKGPGGWTTANGKGFTITPPGADFTVTGGQLGDFTVTNDSETWVTTISLTNTAIPKPTPAPTPTPVSPTRGVPAKTSADEADASGGVPVLAACAVATLAAASAWRRRG</sequence>
<dbReference type="AlphaFoldDB" id="A0A4Q9KL56"/>